<dbReference type="EnsemblPlants" id="OBART01G12920.1">
    <property type="protein sequence ID" value="OBART01G12920.1"/>
    <property type="gene ID" value="OBART01G12920"/>
</dbReference>
<dbReference type="AlphaFoldDB" id="A0A0D3EN05"/>
<name>A0A0D3EN05_9ORYZ</name>
<sequence length="71" mass="8017">MAVFAGKEDEQRQRLASRKKASEAVRTHKNSIRPNCGPVDIVTSWIAHLLRLADSLDSRFLNHASRHKPPT</sequence>
<feature type="region of interest" description="Disordered" evidence="1">
    <location>
        <begin position="1"/>
        <end position="31"/>
    </location>
</feature>
<dbReference type="PaxDb" id="65489-OBART01G12920.1"/>
<dbReference type="HOGENOM" id="CLU_2743975_0_0_1"/>
<reference evidence="2" key="1">
    <citation type="journal article" date="2009" name="Rice">
        <title>De Novo Next Generation Sequencing of Plant Genomes.</title>
        <authorList>
            <person name="Rounsley S."/>
            <person name="Marri P.R."/>
            <person name="Yu Y."/>
            <person name="He R."/>
            <person name="Sisneros N."/>
            <person name="Goicoechea J.L."/>
            <person name="Lee S.J."/>
            <person name="Angelova A."/>
            <person name="Kudrna D."/>
            <person name="Luo M."/>
            <person name="Affourtit J."/>
            <person name="Desany B."/>
            <person name="Knight J."/>
            <person name="Niazi F."/>
            <person name="Egholm M."/>
            <person name="Wing R.A."/>
        </authorList>
    </citation>
    <scope>NUCLEOTIDE SEQUENCE [LARGE SCALE GENOMIC DNA]</scope>
    <source>
        <strain evidence="2">cv. IRGC 105608</strain>
    </source>
</reference>
<dbReference type="Proteomes" id="UP000026960">
    <property type="component" value="Chromosome 1"/>
</dbReference>
<proteinExistence type="predicted"/>
<accession>A0A0D3EN05</accession>
<evidence type="ECO:0000313" key="3">
    <source>
        <dbReference type="Proteomes" id="UP000026960"/>
    </source>
</evidence>
<evidence type="ECO:0000313" key="2">
    <source>
        <dbReference type="EnsemblPlants" id="OBART01G12920.1"/>
    </source>
</evidence>
<protein>
    <submittedName>
        <fullName evidence="2">Uncharacterized protein</fullName>
    </submittedName>
</protein>
<evidence type="ECO:0000256" key="1">
    <source>
        <dbReference type="SAM" id="MobiDB-lite"/>
    </source>
</evidence>
<organism evidence="2">
    <name type="scientific">Oryza barthii</name>
    <dbReference type="NCBI Taxonomy" id="65489"/>
    <lineage>
        <taxon>Eukaryota</taxon>
        <taxon>Viridiplantae</taxon>
        <taxon>Streptophyta</taxon>
        <taxon>Embryophyta</taxon>
        <taxon>Tracheophyta</taxon>
        <taxon>Spermatophyta</taxon>
        <taxon>Magnoliopsida</taxon>
        <taxon>Liliopsida</taxon>
        <taxon>Poales</taxon>
        <taxon>Poaceae</taxon>
        <taxon>BOP clade</taxon>
        <taxon>Oryzoideae</taxon>
        <taxon>Oryzeae</taxon>
        <taxon>Oryzinae</taxon>
        <taxon>Oryza</taxon>
    </lineage>
</organism>
<reference evidence="2" key="2">
    <citation type="submission" date="2015-03" db="UniProtKB">
        <authorList>
            <consortium name="EnsemblPlants"/>
        </authorList>
    </citation>
    <scope>IDENTIFICATION</scope>
</reference>
<keyword evidence="3" id="KW-1185">Reference proteome</keyword>
<dbReference type="Gramene" id="OBART01G12920.1">
    <property type="protein sequence ID" value="OBART01G12920.1"/>
    <property type="gene ID" value="OBART01G12920"/>
</dbReference>
<feature type="compositionally biased region" description="Basic and acidic residues" evidence="1">
    <location>
        <begin position="1"/>
        <end position="13"/>
    </location>
</feature>